<sequence>MTAVDDATAATLVRRRYSTDTETLIKYLASMRRWLAAEEGIGDDLYDVLEQIVGERAQPAPDSLRRPKLDDALVRLRLPLPRRCRRGSAPPMDPAEAARITDHFRSATTELKQLAPHRTAVCPAREIARLIALADERPPPDQAVAHLRRYAFAILDVLDLMGDDA</sequence>
<keyword evidence="2" id="KW-1185">Reference proteome</keyword>
<organism evidence="1 2">
    <name type="scientific">Streptomyces reniochalinae</name>
    <dbReference type="NCBI Taxonomy" id="2250578"/>
    <lineage>
        <taxon>Bacteria</taxon>
        <taxon>Bacillati</taxon>
        <taxon>Actinomycetota</taxon>
        <taxon>Actinomycetes</taxon>
        <taxon>Kitasatosporales</taxon>
        <taxon>Streptomycetaceae</taxon>
        <taxon>Streptomyces</taxon>
    </lineage>
</organism>
<dbReference type="OrthoDB" id="4200654at2"/>
<accession>A0A367EA49</accession>
<evidence type="ECO:0000313" key="1">
    <source>
        <dbReference type="EMBL" id="RCG14891.1"/>
    </source>
</evidence>
<reference evidence="1 2" key="1">
    <citation type="submission" date="2018-06" db="EMBL/GenBank/DDBJ databases">
        <title>Streptomyces reniochalinae sp. nov. and Streptomyces diacarnus sp. nov. from marine sponges.</title>
        <authorList>
            <person name="Li L."/>
        </authorList>
    </citation>
    <scope>NUCLEOTIDE SEQUENCE [LARGE SCALE GENOMIC DNA]</scope>
    <source>
        <strain evidence="1 2">LHW50302</strain>
    </source>
</reference>
<comment type="caution">
    <text evidence="1">The sequence shown here is derived from an EMBL/GenBank/DDBJ whole genome shotgun (WGS) entry which is preliminary data.</text>
</comment>
<dbReference type="Proteomes" id="UP000253507">
    <property type="component" value="Unassembled WGS sequence"/>
</dbReference>
<proteinExistence type="predicted"/>
<protein>
    <submittedName>
        <fullName evidence="1">Uncharacterized protein</fullName>
    </submittedName>
</protein>
<dbReference type="EMBL" id="QOIM01000042">
    <property type="protein sequence ID" value="RCG14891.1"/>
    <property type="molecule type" value="Genomic_DNA"/>
</dbReference>
<name>A0A367EA49_9ACTN</name>
<dbReference type="AlphaFoldDB" id="A0A367EA49"/>
<evidence type="ECO:0000313" key="2">
    <source>
        <dbReference type="Proteomes" id="UP000253507"/>
    </source>
</evidence>
<dbReference type="RefSeq" id="WP_019359416.1">
    <property type="nucleotide sequence ID" value="NZ_QOIM01000042.1"/>
</dbReference>
<gene>
    <name evidence="1" type="ORF">DQ392_27850</name>
</gene>